<reference evidence="4 5" key="1">
    <citation type="journal article" date="2016" name="Nat. Commun.">
        <title>Thousands of microbial genomes shed light on interconnected biogeochemical processes in an aquifer system.</title>
        <authorList>
            <person name="Anantharaman K."/>
            <person name="Brown C.T."/>
            <person name="Hug L.A."/>
            <person name="Sharon I."/>
            <person name="Castelle C.J."/>
            <person name="Probst A.J."/>
            <person name="Thomas B.C."/>
            <person name="Singh A."/>
            <person name="Wilkins M.J."/>
            <person name="Karaoz U."/>
            <person name="Brodie E.L."/>
            <person name="Williams K.H."/>
            <person name="Hubbard S.S."/>
            <person name="Banfield J.F."/>
        </authorList>
    </citation>
    <scope>NUCLEOTIDE SEQUENCE [LARGE SCALE GENOMIC DNA]</scope>
</reference>
<evidence type="ECO:0000313" key="5">
    <source>
        <dbReference type="Proteomes" id="UP000177126"/>
    </source>
</evidence>
<dbReference type="Proteomes" id="UP000177126">
    <property type="component" value="Unassembled WGS sequence"/>
</dbReference>
<dbReference type="SUPFAM" id="SSF55008">
    <property type="entry name" value="HMA, heavy metal-associated domain"/>
    <property type="match status" value="1"/>
</dbReference>
<dbReference type="AlphaFoldDB" id="A0A1G2FUP5"/>
<evidence type="ECO:0000313" key="4">
    <source>
        <dbReference type="EMBL" id="OGZ41804.1"/>
    </source>
</evidence>
<feature type="transmembrane region" description="Helical" evidence="2">
    <location>
        <begin position="89"/>
        <end position="108"/>
    </location>
</feature>
<evidence type="ECO:0000256" key="2">
    <source>
        <dbReference type="SAM" id="Phobius"/>
    </source>
</evidence>
<keyword evidence="2" id="KW-1133">Transmembrane helix</keyword>
<dbReference type="CDD" id="cd00371">
    <property type="entry name" value="HMA"/>
    <property type="match status" value="1"/>
</dbReference>
<feature type="domain" description="HMA" evidence="3">
    <location>
        <begin position="4"/>
        <end position="71"/>
    </location>
</feature>
<name>A0A1G2FUP5_9BACT</name>
<feature type="transmembrane region" description="Helical" evidence="2">
    <location>
        <begin position="169"/>
        <end position="189"/>
    </location>
</feature>
<dbReference type="InterPro" id="IPR006121">
    <property type="entry name" value="HMA_dom"/>
</dbReference>
<dbReference type="PANTHER" id="PTHR42208">
    <property type="entry name" value="HEAVY METAL TRANSPORTER-RELATED"/>
    <property type="match status" value="1"/>
</dbReference>
<dbReference type="Gene3D" id="2.60.40.420">
    <property type="entry name" value="Cupredoxins - blue copper proteins"/>
    <property type="match status" value="1"/>
</dbReference>
<dbReference type="InterPro" id="IPR028096">
    <property type="entry name" value="EfeO_Cupredoxin"/>
</dbReference>
<keyword evidence="2" id="KW-0472">Membrane</keyword>
<dbReference type="Pfam" id="PF13386">
    <property type="entry name" value="DsbD_2"/>
    <property type="match status" value="1"/>
</dbReference>
<dbReference type="Pfam" id="PF00403">
    <property type="entry name" value="HMA"/>
    <property type="match status" value="1"/>
</dbReference>
<evidence type="ECO:0000256" key="1">
    <source>
        <dbReference type="SAM" id="MobiDB-lite"/>
    </source>
</evidence>
<organism evidence="4 5">
    <name type="scientific">Candidatus Portnoybacteria bacterium RIFCSPLOWO2_02_FULL_39_11</name>
    <dbReference type="NCBI Taxonomy" id="1802001"/>
    <lineage>
        <taxon>Bacteria</taxon>
        <taxon>Candidatus Portnoyibacteriota</taxon>
    </lineage>
</organism>
<comment type="caution">
    <text evidence="4">The sequence shown here is derived from an EMBL/GenBank/DDBJ whole genome shotgun (WGS) entry which is preliminary data.</text>
</comment>
<feature type="non-terminal residue" evidence="4">
    <location>
        <position position="501"/>
    </location>
</feature>
<feature type="region of interest" description="Disordered" evidence="1">
    <location>
        <begin position="467"/>
        <end position="501"/>
    </location>
</feature>
<dbReference type="GO" id="GO:0046872">
    <property type="term" value="F:metal ion binding"/>
    <property type="evidence" value="ECO:0007669"/>
    <property type="project" value="InterPro"/>
</dbReference>
<dbReference type="InterPro" id="IPR008972">
    <property type="entry name" value="Cupredoxin"/>
</dbReference>
<protein>
    <recommendedName>
        <fullName evidence="3">HMA domain-containing protein</fullName>
    </recommendedName>
</protein>
<dbReference type="Pfam" id="PF13473">
    <property type="entry name" value="Cupredoxin_1"/>
    <property type="match status" value="1"/>
</dbReference>
<feature type="transmembrane region" description="Helical" evidence="2">
    <location>
        <begin position="120"/>
        <end position="148"/>
    </location>
</feature>
<dbReference type="InterPro" id="IPR039447">
    <property type="entry name" value="UreH-like_TM_dom"/>
</dbReference>
<sequence length="501" mass="52937">MSLLKSTIPIKGMHCRSCEILLEDALSGVAHVKKCEVSWQAGTAQVYFSSQRAPFKNDIVKTIRAAGYEWGTAEKTSFFSKNPKDYKDLIMAFLFLAGLYFIFKGLNLPGFNLPTISNGISFPIVLLIGLAAGFSTCLALVGGLVLGAAAKYAKANPEATPGAKFRVHILFNLGRIAGYMFFGALLGALGSVLQLSSFATGFITVLVGAVMLIMGLQLTNIIPGINNWKLTLPKGIARILGIQNDSGQYSENKSMALGAMTFFLPCGFTQAMQLYAISSGNFASGALIMGLFALGTAPGLLTVGGLVASFKKAIAGQFFKFAGVVVVALALFNINNGFNLTGWSSGLSAWASSLNPTAAIGNINLAPMVNGKQIVNMTETNSGYSPNKFTIKKGIPVSWVIDAQAPYSCASSIIMPKFNIRKYLQAGENIIEFTPTETGRIDFSCSMGMYRGVFNVVDENAAPRDERSEFYGGANPASATTNNSNSAPKQISGGGCGAGAS</sequence>
<gene>
    <name evidence="4" type="ORF">A3B04_01890</name>
</gene>
<dbReference type="SUPFAM" id="SSF49503">
    <property type="entry name" value="Cupredoxins"/>
    <property type="match status" value="1"/>
</dbReference>
<dbReference type="PANTHER" id="PTHR42208:SF1">
    <property type="entry name" value="HEAVY METAL TRANSPORTER"/>
    <property type="match status" value="1"/>
</dbReference>
<dbReference type="EMBL" id="MHNF01000008">
    <property type="protein sequence ID" value="OGZ41804.1"/>
    <property type="molecule type" value="Genomic_DNA"/>
</dbReference>
<keyword evidence="2" id="KW-0812">Transmembrane</keyword>
<feature type="transmembrane region" description="Helical" evidence="2">
    <location>
        <begin position="318"/>
        <end position="338"/>
    </location>
</feature>
<proteinExistence type="predicted"/>
<dbReference type="InterPro" id="IPR036163">
    <property type="entry name" value="HMA_dom_sf"/>
</dbReference>
<dbReference type="Gene3D" id="3.30.70.100">
    <property type="match status" value="1"/>
</dbReference>
<feature type="transmembrane region" description="Helical" evidence="2">
    <location>
        <begin position="195"/>
        <end position="216"/>
    </location>
</feature>
<evidence type="ECO:0000259" key="3">
    <source>
        <dbReference type="PROSITE" id="PS50846"/>
    </source>
</evidence>
<accession>A0A1G2FUP5</accession>
<feature type="compositionally biased region" description="Gly residues" evidence="1">
    <location>
        <begin position="492"/>
        <end position="501"/>
    </location>
</feature>
<feature type="transmembrane region" description="Helical" evidence="2">
    <location>
        <begin position="256"/>
        <end position="276"/>
    </location>
</feature>
<feature type="transmembrane region" description="Helical" evidence="2">
    <location>
        <begin position="282"/>
        <end position="306"/>
    </location>
</feature>
<dbReference type="PROSITE" id="PS50846">
    <property type="entry name" value="HMA_2"/>
    <property type="match status" value="1"/>
</dbReference>
<feature type="compositionally biased region" description="Low complexity" evidence="1">
    <location>
        <begin position="474"/>
        <end position="488"/>
    </location>
</feature>